<evidence type="ECO:0000313" key="3">
    <source>
        <dbReference type="EMBL" id="EJK63402.1"/>
    </source>
</evidence>
<gene>
    <name evidence="3" type="ORF">THAOC_15938</name>
</gene>
<sequence length="429" mass="46893">MGTTRILAGSLSRRLLRPTSLVPASGHAQRGVCGCCEASSHRRDKKRARLVRFPRHQHVRSGRTGANGIIQQRRAFSSASSEHTSRRRAIEDTPLETPEGSALLEGLDVHTVHSDDGHPLATYTIEGDEAELEHRTPVLLLHGRTWSSVPVYHLVGKTDPAGSNESRSLIEALHDSGKIQPYAMDFRGFGGTPRDESGYVRPLQCVSDALAVINWIDERHGAASGGECKRRPSLLGWSHGALIAQILAQRHSESLFKLVMYGSMYSPNVKYAIPPPLNTDVHDANCGHTDHDDFPLAELAARNNADGAMEDFTMSSGVSSANEAGSIFPPLSAKMFAQAALISDPIKVRWRDLHQLNECHPSLVHVPSMVVAGDSDPYAPIATQSELFTNLARGADRTWCIVSNSDHAVHLSDERCRFVEKVANFLESN</sequence>
<dbReference type="PANTHER" id="PTHR43798:SF33">
    <property type="entry name" value="HYDROLASE, PUTATIVE (AFU_ORTHOLOGUE AFUA_2G14860)-RELATED"/>
    <property type="match status" value="1"/>
</dbReference>
<evidence type="ECO:0000256" key="1">
    <source>
        <dbReference type="SAM" id="MobiDB-lite"/>
    </source>
</evidence>
<protein>
    <recommendedName>
        <fullName evidence="2">AB hydrolase-1 domain-containing protein</fullName>
    </recommendedName>
</protein>
<evidence type="ECO:0000259" key="2">
    <source>
        <dbReference type="Pfam" id="PF12697"/>
    </source>
</evidence>
<dbReference type="InterPro" id="IPR029058">
    <property type="entry name" value="AB_hydrolase_fold"/>
</dbReference>
<accession>K0SYT4</accession>
<dbReference type="Gene3D" id="3.40.50.1820">
    <property type="entry name" value="alpha/beta hydrolase"/>
    <property type="match status" value="1"/>
</dbReference>
<dbReference type="Pfam" id="PF12697">
    <property type="entry name" value="Abhydrolase_6"/>
    <property type="match status" value="1"/>
</dbReference>
<evidence type="ECO:0000313" key="4">
    <source>
        <dbReference type="Proteomes" id="UP000266841"/>
    </source>
</evidence>
<dbReference type="PANTHER" id="PTHR43798">
    <property type="entry name" value="MONOACYLGLYCEROL LIPASE"/>
    <property type="match status" value="1"/>
</dbReference>
<feature type="region of interest" description="Disordered" evidence="1">
    <location>
        <begin position="73"/>
        <end position="98"/>
    </location>
</feature>
<dbReference type="AlphaFoldDB" id="K0SYT4"/>
<dbReference type="InterPro" id="IPR000073">
    <property type="entry name" value="AB_hydrolase_1"/>
</dbReference>
<dbReference type="OrthoDB" id="408373at2759"/>
<comment type="caution">
    <text evidence="3">The sequence shown here is derived from an EMBL/GenBank/DDBJ whole genome shotgun (WGS) entry which is preliminary data.</text>
</comment>
<proteinExistence type="predicted"/>
<dbReference type="eggNOG" id="ENOG502SKE2">
    <property type="taxonomic scope" value="Eukaryota"/>
</dbReference>
<dbReference type="InterPro" id="IPR050266">
    <property type="entry name" value="AB_hydrolase_sf"/>
</dbReference>
<feature type="domain" description="AB hydrolase-1" evidence="2">
    <location>
        <begin position="138"/>
        <end position="414"/>
    </location>
</feature>
<dbReference type="GO" id="GO:0016020">
    <property type="term" value="C:membrane"/>
    <property type="evidence" value="ECO:0007669"/>
    <property type="project" value="TreeGrafter"/>
</dbReference>
<reference evidence="3 4" key="1">
    <citation type="journal article" date="2012" name="Genome Biol.">
        <title>Genome and low-iron response of an oceanic diatom adapted to chronic iron limitation.</title>
        <authorList>
            <person name="Lommer M."/>
            <person name="Specht M."/>
            <person name="Roy A.S."/>
            <person name="Kraemer L."/>
            <person name="Andreson R."/>
            <person name="Gutowska M.A."/>
            <person name="Wolf J."/>
            <person name="Bergner S.V."/>
            <person name="Schilhabel M.B."/>
            <person name="Klostermeier U.C."/>
            <person name="Beiko R.G."/>
            <person name="Rosenstiel P."/>
            <person name="Hippler M."/>
            <person name="Laroche J."/>
        </authorList>
    </citation>
    <scope>NUCLEOTIDE SEQUENCE [LARGE SCALE GENOMIC DNA]</scope>
    <source>
        <strain evidence="3 4">CCMP1005</strain>
    </source>
</reference>
<dbReference type="Proteomes" id="UP000266841">
    <property type="component" value="Unassembled WGS sequence"/>
</dbReference>
<keyword evidence="4" id="KW-1185">Reference proteome</keyword>
<name>K0SYT4_THAOC</name>
<dbReference type="EMBL" id="AGNL01018269">
    <property type="protein sequence ID" value="EJK63402.1"/>
    <property type="molecule type" value="Genomic_DNA"/>
</dbReference>
<organism evidence="3 4">
    <name type="scientific">Thalassiosira oceanica</name>
    <name type="common">Marine diatom</name>
    <dbReference type="NCBI Taxonomy" id="159749"/>
    <lineage>
        <taxon>Eukaryota</taxon>
        <taxon>Sar</taxon>
        <taxon>Stramenopiles</taxon>
        <taxon>Ochrophyta</taxon>
        <taxon>Bacillariophyta</taxon>
        <taxon>Coscinodiscophyceae</taxon>
        <taxon>Thalassiosirophycidae</taxon>
        <taxon>Thalassiosirales</taxon>
        <taxon>Thalassiosiraceae</taxon>
        <taxon>Thalassiosira</taxon>
    </lineage>
</organism>
<dbReference type="SUPFAM" id="SSF53474">
    <property type="entry name" value="alpha/beta-Hydrolases"/>
    <property type="match status" value="1"/>
</dbReference>